<evidence type="ECO:0000256" key="9">
    <source>
        <dbReference type="ARBA" id="ARBA00031636"/>
    </source>
</evidence>
<comment type="caution">
    <text evidence="11">The sequence shown here is derived from an EMBL/GenBank/DDBJ whole genome shotgun (WGS) entry which is preliminary data.</text>
</comment>
<keyword evidence="12" id="KW-1185">Reference proteome</keyword>
<feature type="transmembrane region" description="Helical" evidence="10">
    <location>
        <begin position="423"/>
        <end position="443"/>
    </location>
</feature>
<sequence>MTRPPGYADHARATLVLGLPLVGSHLAQFAIGLTDAVMLGRYGVADLAAEVLGGSLFFVLFLLGAGFAWGVMPLVAAAAGAGDETQVRRVTRMGLWVSAAFGLATLPLFLFAEPLFLALGQAPAIAALAQDYLAILGLGMVPALVVMVLKSYLAALERTRAVLWVTLGAVGLNALGNYLLIFGAWGLPELGIRGAALSSLVVQLASMAALVAVARRAFPAHALFARFWRPDAEALAQVVRLGWPIGVTNLSEVGLFAASSVMMGWLGTVPLAAHGIALQIASAVSMVYLGLSNAATIRAGRALGQGDGLGLRRGAVTVLGLTAGLAAAVAAVFVAVPGPLIGLFLGAGDPARGAVIAAGAALLAAAALFQLVDAVQVVALGLLRGVQDTRVPMVLAAASYWLVGLPVAYGLGFVLGWGGTGVWLGLAAGLAVAAVLMSARFWLRAVRAVPGAA</sequence>
<feature type="transmembrane region" description="Helical" evidence="10">
    <location>
        <begin position="197"/>
        <end position="218"/>
    </location>
</feature>
<evidence type="ECO:0000256" key="7">
    <source>
        <dbReference type="ARBA" id="ARBA00023065"/>
    </source>
</evidence>
<dbReference type="GO" id="GO:0005886">
    <property type="term" value="C:plasma membrane"/>
    <property type="evidence" value="ECO:0007669"/>
    <property type="project" value="UniProtKB-SubCell"/>
</dbReference>
<keyword evidence="3" id="KW-0050">Antiport</keyword>
<gene>
    <name evidence="11" type="ORF">EV662_101167</name>
</gene>
<dbReference type="GO" id="GO:0015297">
    <property type="term" value="F:antiporter activity"/>
    <property type="evidence" value="ECO:0007669"/>
    <property type="project" value="UniProtKB-KW"/>
</dbReference>
<feature type="transmembrane region" description="Helical" evidence="10">
    <location>
        <begin position="132"/>
        <end position="149"/>
    </location>
</feature>
<dbReference type="PANTHER" id="PTHR43298:SF2">
    <property type="entry name" value="FMN_FAD EXPORTER YEEO-RELATED"/>
    <property type="match status" value="1"/>
</dbReference>
<dbReference type="InterPro" id="IPR002528">
    <property type="entry name" value="MATE_fam"/>
</dbReference>
<feature type="transmembrane region" description="Helical" evidence="10">
    <location>
        <begin position="315"/>
        <end position="336"/>
    </location>
</feature>
<dbReference type="InterPro" id="IPR048279">
    <property type="entry name" value="MdtK-like"/>
</dbReference>
<evidence type="ECO:0000256" key="10">
    <source>
        <dbReference type="SAM" id="Phobius"/>
    </source>
</evidence>
<dbReference type="GO" id="GO:0042910">
    <property type="term" value="F:xenobiotic transmembrane transporter activity"/>
    <property type="evidence" value="ECO:0007669"/>
    <property type="project" value="InterPro"/>
</dbReference>
<comment type="subcellular location">
    <subcellularLocation>
        <location evidence="1">Cell inner membrane</location>
        <topology evidence="1">Multi-pass membrane protein</topology>
    </subcellularLocation>
</comment>
<evidence type="ECO:0000313" key="11">
    <source>
        <dbReference type="EMBL" id="TCP44080.1"/>
    </source>
</evidence>
<dbReference type="PIRSF" id="PIRSF006603">
    <property type="entry name" value="DinF"/>
    <property type="match status" value="1"/>
</dbReference>
<evidence type="ECO:0000313" key="12">
    <source>
        <dbReference type="Proteomes" id="UP000294835"/>
    </source>
</evidence>
<dbReference type="InterPro" id="IPR050222">
    <property type="entry name" value="MATE_MdtK"/>
</dbReference>
<evidence type="ECO:0000256" key="8">
    <source>
        <dbReference type="ARBA" id="ARBA00023136"/>
    </source>
</evidence>
<feature type="transmembrane region" description="Helical" evidence="10">
    <location>
        <begin position="271"/>
        <end position="294"/>
    </location>
</feature>
<evidence type="ECO:0000256" key="5">
    <source>
        <dbReference type="ARBA" id="ARBA00022692"/>
    </source>
</evidence>
<name>A0A4R2Q5Y5_9RHOB</name>
<feature type="transmembrane region" description="Helical" evidence="10">
    <location>
        <begin position="356"/>
        <end position="382"/>
    </location>
</feature>
<dbReference type="AlphaFoldDB" id="A0A4R2Q5Y5"/>
<proteinExistence type="predicted"/>
<keyword evidence="7" id="KW-0406">Ion transport</keyword>
<dbReference type="GO" id="GO:0006811">
    <property type="term" value="P:monoatomic ion transport"/>
    <property type="evidence" value="ECO:0007669"/>
    <property type="project" value="UniProtKB-KW"/>
</dbReference>
<feature type="transmembrane region" description="Helical" evidence="10">
    <location>
        <begin position="394"/>
        <end position="417"/>
    </location>
</feature>
<dbReference type="OrthoDB" id="9780160at2"/>
<feature type="transmembrane region" description="Helical" evidence="10">
    <location>
        <begin position="238"/>
        <end position="265"/>
    </location>
</feature>
<feature type="transmembrane region" description="Helical" evidence="10">
    <location>
        <begin position="161"/>
        <end position="185"/>
    </location>
</feature>
<evidence type="ECO:0000256" key="4">
    <source>
        <dbReference type="ARBA" id="ARBA00022475"/>
    </source>
</evidence>
<keyword evidence="2" id="KW-0813">Transport</keyword>
<dbReference type="EMBL" id="SLXP01000001">
    <property type="protein sequence ID" value="TCP44080.1"/>
    <property type="molecule type" value="Genomic_DNA"/>
</dbReference>
<reference evidence="11 12" key="1">
    <citation type="submission" date="2019-03" db="EMBL/GenBank/DDBJ databases">
        <title>Genomic Encyclopedia of Type Strains, Phase IV (KMG-IV): sequencing the most valuable type-strain genomes for metagenomic binning, comparative biology and taxonomic classification.</title>
        <authorList>
            <person name="Goeker M."/>
        </authorList>
    </citation>
    <scope>NUCLEOTIDE SEQUENCE [LARGE SCALE GENOMIC DNA]</scope>
    <source>
        <strain evidence="11 12">DSM 18063</strain>
    </source>
</reference>
<feature type="transmembrane region" description="Helical" evidence="10">
    <location>
        <begin position="56"/>
        <end position="81"/>
    </location>
</feature>
<organism evidence="11 12">
    <name type="scientific">Rhodovulum marinum</name>
    <dbReference type="NCBI Taxonomy" id="320662"/>
    <lineage>
        <taxon>Bacteria</taxon>
        <taxon>Pseudomonadati</taxon>
        <taxon>Pseudomonadota</taxon>
        <taxon>Alphaproteobacteria</taxon>
        <taxon>Rhodobacterales</taxon>
        <taxon>Paracoccaceae</taxon>
        <taxon>Rhodovulum</taxon>
    </lineage>
</organism>
<keyword evidence="5 10" id="KW-0812">Transmembrane</keyword>
<feature type="transmembrane region" description="Helical" evidence="10">
    <location>
        <begin position="93"/>
        <end position="112"/>
    </location>
</feature>
<evidence type="ECO:0000256" key="1">
    <source>
        <dbReference type="ARBA" id="ARBA00004429"/>
    </source>
</evidence>
<keyword evidence="6 10" id="KW-1133">Transmembrane helix</keyword>
<evidence type="ECO:0000256" key="6">
    <source>
        <dbReference type="ARBA" id="ARBA00022989"/>
    </source>
</evidence>
<dbReference type="PANTHER" id="PTHR43298">
    <property type="entry name" value="MULTIDRUG RESISTANCE PROTEIN NORM-RELATED"/>
    <property type="match status" value="1"/>
</dbReference>
<accession>A0A4R2Q5Y5</accession>
<protein>
    <recommendedName>
        <fullName evidence="9">Multidrug-efflux transporter</fullName>
    </recommendedName>
</protein>
<keyword evidence="4" id="KW-1003">Cell membrane</keyword>
<evidence type="ECO:0000256" key="3">
    <source>
        <dbReference type="ARBA" id="ARBA00022449"/>
    </source>
</evidence>
<dbReference type="NCBIfam" id="TIGR00797">
    <property type="entry name" value="matE"/>
    <property type="match status" value="1"/>
</dbReference>
<dbReference type="Pfam" id="PF01554">
    <property type="entry name" value="MatE"/>
    <property type="match status" value="2"/>
</dbReference>
<dbReference type="CDD" id="cd13131">
    <property type="entry name" value="MATE_NorM_like"/>
    <property type="match status" value="1"/>
</dbReference>
<dbReference type="RefSeq" id="WP_132460231.1">
    <property type="nucleotide sequence ID" value="NZ_SLXP01000001.1"/>
</dbReference>
<dbReference type="Proteomes" id="UP000294835">
    <property type="component" value="Unassembled WGS sequence"/>
</dbReference>
<keyword evidence="8 10" id="KW-0472">Membrane</keyword>
<evidence type="ECO:0000256" key="2">
    <source>
        <dbReference type="ARBA" id="ARBA00022448"/>
    </source>
</evidence>